<accession>A0A5J4T1J9</accession>
<evidence type="ECO:0000313" key="4">
    <source>
        <dbReference type="EMBL" id="KAA6352379.1"/>
    </source>
</evidence>
<dbReference type="Gene3D" id="1.50.10.140">
    <property type="match status" value="1"/>
</dbReference>
<dbReference type="EMBL" id="SNRY01000003">
    <property type="protein sequence ID" value="KAA6352379.1"/>
    <property type="molecule type" value="Genomic_DNA"/>
</dbReference>
<gene>
    <name evidence="4" type="ORF">EZS27_000329</name>
</gene>
<reference evidence="4" key="1">
    <citation type="submission" date="2019-03" db="EMBL/GenBank/DDBJ databases">
        <title>Single cell metagenomics reveals metabolic interactions within the superorganism composed of flagellate Streblomastix strix and complex community of Bacteroidetes bacteria on its surface.</title>
        <authorList>
            <person name="Treitli S.C."/>
            <person name="Kolisko M."/>
            <person name="Husnik F."/>
            <person name="Keeling P."/>
            <person name="Hampl V."/>
        </authorList>
    </citation>
    <scope>NUCLEOTIDE SEQUENCE</scope>
    <source>
        <strain evidence="4">STM</strain>
    </source>
</reference>
<dbReference type="Pfam" id="PF10091">
    <property type="entry name" value="Glycoamylase"/>
    <property type="match status" value="1"/>
</dbReference>
<sequence>MNIISMRSHQACSLLFAFCFFFSCGNDNGSDDNKESFKLEAISIYDIKNQESYTDVNPNISIVLTFSDKAAVNSLYENVVLKNQDAQPVNLILNSDNNPVITVTAGLKSFSQYNLIINSGVKSENGASIFTGKTFSIKTGMDMDDKFPRISDEELLNLVQKQTFRYFWDLSHPVSGMTRERTPSVNTVTTGGTGFCVMSIIVAAERQFISRSDALNRIRKIVDFLDTKCTKYHGAYAHWINGETGVTIPFSVDDNGGDLVETSFLFQGLLTARNYFKGDNPEETGLRNDITRLWENIEWTWYQKNNEKVLYWHWSPDKAWVKNLKITGWNEALIVYVLAASSPTYPIAESVYKEGWTRNGDFVNGDLFYNHKLPLGNAYGGPLFFSHYSFLGINPKNLKDQYTDYWEQNRNHSLINYSYCVENPKGYNGYGANCWGLTASDGNDGYSAHSPSNDRGVIAPTASLSSIPYTPEESLKALHFFYYKLGDKLWSDYGFVDAFNLTADWFDSQHIAIDQGPIIVMIENHRSGLMWDLFMSDKEIQAGLSKLGFRI</sequence>
<evidence type="ECO:0000259" key="3">
    <source>
        <dbReference type="Pfam" id="PF13205"/>
    </source>
</evidence>
<comment type="caution">
    <text evidence="4">The sequence shown here is derived from an EMBL/GenBank/DDBJ whole genome shotgun (WGS) entry which is preliminary data.</text>
</comment>
<dbReference type="InterPro" id="IPR019282">
    <property type="entry name" value="Glycoamylase-like_cons_dom"/>
</dbReference>
<organism evidence="4">
    <name type="scientific">termite gut metagenome</name>
    <dbReference type="NCBI Taxonomy" id="433724"/>
    <lineage>
        <taxon>unclassified sequences</taxon>
        <taxon>metagenomes</taxon>
        <taxon>organismal metagenomes</taxon>
    </lineage>
</organism>
<proteinExistence type="predicted"/>
<dbReference type="Pfam" id="PF13205">
    <property type="entry name" value="Big_5"/>
    <property type="match status" value="1"/>
</dbReference>
<evidence type="ECO:0000256" key="1">
    <source>
        <dbReference type="ARBA" id="ARBA00022729"/>
    </source>
</evidence>
<dbReference type="PROSITE" id="PS51257">
    <property type="entry name" value="PROKAR_LIPOPROTEIN"/>
    <property type="match status" value="1"/>
</dbReference>
<dbReference type="InterPro" id="IPR032812">
    <property type="entry name" value="SbsA_Ig"/>
</dbReference>
<evidence type="ECO:0000259" key="2">
    <source>
        <dbReference type="Pfam" id="PF10091"/>
    </source>
</evidence>
<feature type="domain" description="Glycoamylase-like" evidence="2">
    <location>
        <begin position="325"/>
        <end position="536"/>
    </location>
</feature>
<feature type="domain" description="SbsA Ig-like" evidence="3">
    <location>
        <begin position="53"/>
        <end position="135"/>
    </location>
</feature>
<protein>
    <submittedName>
        <fullName evidence="4">Uncharacterized protein</fullName>
    </submittedName>
</protein>
<keyword evidence="1" id="KW-0732">Signal</keyword>
<dbReference type="AlphaFoldDB" id="A0A5J4T1J9"/>
<name>A0A5J4T1J9_9ZZZZ</name>